<evidence type="ECO:0000256" key="4">
    <source>
        <dbReference type="ARBA" id="ARBA00022942"/>
    </source>
</evidence>
<evidence type="ECO:0000256" key="5">
    <source>
        <dbReference type="ARBA" id="ARBA00023242"/>
    </source>
</evidence>
<evidence type="ECO:0000256" key="2">
    <source>
        <dbReference type="ARBA" id="ARBA00004496"/>
    </source>
</evidence>
<dbReference type="Gene3D" id="1.10.2020.20">
    <property type="match status" value="1"/>
</dbReference>
<reference evidence="9" key="1">
    <citation type="submission" date="2019-06" db="EMBL/GenBank/DDBJ databases">
        <authorList>
            <person name="Zheng W."/>
        </authorList>
    </citation>
    <scope>NUCLEOTIDE SEQUENCE</scope>
    <source>
        <strain evidence="9">QDHG01</strain>
    </source>
</reference>
<feature type="compositionally biased region" description="Pro residues" evidence="6">
    <location>
        <begin position="181"/>
        <end position="193"/>
    </location>
</feature>
<dbReference type="Pfam" id="PF04683">
    <property type="entry name" value="Rpn13_ADRM1_Pru"/>
    <property type="match status" value="1"/>
</dbReference>
<evidence type="ECO:0008006" key="11">
    <source>
        <dbReference type="Google" id="ProtNLM"/>
    </source>
</evidence>
<evidence type="ECO:0000259" key="8">
    <source>
        <dbReference type="PROSITE" id="PS51917"/>
    </source>
</evidence>
<dbReference type="GO" id="GO:0005634">
    <property type="term" value="C:nucleus"/>
    <property type="evidence" value="ECO:0007669"/>
    <property type="project" value="UniProtKB-SubCell"/>
</dbReference>
<dbReference type="InterPro" id="IPR032368">
    <property type="entry name" value="RPN13_DEUBAD"/>
</dbReference>
<keyword evidence="5" id="KW-0539">Nucleus</keyword>
<comment type="subcellular location">
    <subcellularLocation>
        <location evidence="2">Cytoplasm</location>
    </subcellularLocation>
    <subcellularLocation>
        <location evidence="1">Nucleus</location>
    </subcellularLocation>
</comment>
<dbReference type="InterPro" id="IPR044868">
    <property type="entry name" value="Rpn13/ADRM1_Pru"/>
</dbReference>
<name>A0A8J8T0F2_HALGN</name>
<feature type="domain" description="DEUBAD" evidence="7">
    <location>
        <begin position="215"/>
        <end position="321"/>
    </location>
</feature>
<keyword evidence="4" id="KW-0647">Proteasome</keyword>
<evidence type="ECO:0000256" key="1">
    <source>
        <dbReference type="ARBA" id="ARBA00004123"/>
    </source>
</evidence>
<dbReference type="OrthoDB" id="7777654at2759"/>
<organism evidence="9 10">
    <name type="scientific">Halteria grandinella</name>
    <dbReference type="NCBI Taxonomy" id="5974"/>
    <lineage>
        <taxon>Eukaryota</taxon>
        <taxon>Sar</taxon>
        <taxon>Alveolata</taxon>
        <taxon>Ciliophora</taxon>
        <taxon>Intramacronucleata</taxon>
        <taxon>Spirotrichea</taxon>
        <taxon>Stichotrichia</taxon>
        <taxon>Sporadotrichida</taxon>
        <taxon>Halteriidae</taxon>
        <taxon>Halteria</taxon>
    </lineage>
</organism>
<dbReference type="GO" id="GO:0008541">
    <property type="term" value="C:proteasome regulatory particle, lid subcomplex"/>
    <property type="evidence" value="ECO:0007669"/>
    <property type="project" value="TreeGrafter"/>
</dbReference>
<evidence type="ECO:0000259" key="7">
    <source>
        <dbReference type="PROSITE" id="PS51916"/>
    </source>
</evidence>
<evidence type="ECO:0000256" key="6">
    <source>
        <dbReference type="SAM" id="MobiDB-lite"/>
    </source>
</evidence>
<feature type="region of interest" description="Disordered" evidence="6">
    <location>
        <begin position="149"/>
        <end position="200"/>
    </location>
</feature>
<sequence length="321" mass="35430">MQYYKQNINMRRNQLPPGIDMNMLQQLQGQMNAGPPALVEFKAGRMDYDGRMVRPDRRKGVIRIVQDASGMKQFVFADAETKTKIEGFYVFPGDCKFEKVKQSNDRVYLLEFFSTQKRWFYWMQDTDKTKDEENAKKVHNILNGIQEQAVAAQAQPSSQAAASSRPATTATAPAQQQPASAYPPRPGQGPPPMANGGAGAANLFNDPSIMEQFMAAMAGQTGAGADFLTPSPGLNGILSEDDKKALMQHLPDGQQNSEESLRENLLSPQLMQSMQTLTQAIQSDQIQLIMASLGLDSSTLNNSKDGMEALIRALVQKYSKK</sequence>
<dbReference type="InterPro" id="IPR038633">
    <property type="entry name" value="Rpn13/ADRM1_Pru_sf"/>
</dbReference>
<dbReference type="Pfam" id="PF16550">
    <property type="entry name" value="RPN13_C"/>
    <property type="match status" value="1"/>
</dbReference>
<dbReference type="PROSITE" id="PS51917">
    <property type="entry name" value="PRU"/>
    <property type="match status" value="1"/>
</dbReference>
<dbReference type="GO" id="GO:0061133">
    <property type="term" value="F:endopeptidase activator activity"/>
    <property type="evidence" value="ECO:0007669"/>
    <property type="project" value="TreeGrafter"/>
</dbReference>
<feature type="domain" description="Pru" evidence="8">
    <location>
        <begin position="33"/>
        <end position="145"/>
    </location>
</feature>
<evidence type="ECO:0000256" key="3">
    <source>
        <dbReference type="ARBA" id="ARBA00022490"/>
    </source>
</evidence>
<dbReference type="Proteomes" id="UP000785679">
    <property type="component" value="Unassembled WGS sequence"/>
</dbReference>
<keyword evidence="3" id="KW-0963">Cytoplasm</keyword>
<gene>
    <name evidence="9" type="ORF">FGO68_gene10568</name>
</gene>
<protein>
    <recommendedName>
        <fullName evidence="11">Proteasomal ubiquitin receptor ADRM1</fullName>
    </recommendedName>
</protein>
<keyword evidence="10" id="KW-1185">Reference proteome</keyword>
<accession>A0A8J8T0F2</accession>
<comment type="caution">
    <text evidence="9">The sequence shown here is derived from an EMBL/GenBank/DDBJ whole genome shotgun (WGS) entry which is preliminary data.</text>
</comment>
<dbReference type="PANTHER" id="PTHR12225:SF0">
    <property type="entry name" value="PROTEASOMAL UBIQUITIN RECEPTOR ADRM1"/>
    <property type="match status" value="1"/>
</dbReference>
<feature type="compositionally biased region" description="Low complexity" evidence="6">
    <location>
        <begin position="149"/>
        <end position="180"/>
    </location>
</feature>
<dbReference type="AlphaFoldDB" id="A0A8J8T0F2"/>
<dbReference type="InterPro" id="IPR038108">
    <property type="entry name" value="RPN13_DEUBAD_sf"/>
</dbReference>
<dbReference type="PANTHER" id="PTHR12225">
    <property type="entry name" value="ADHESION REGULATING MOLECULE 1 110 KDA CELL MEMBRANE GLYCOPROTEIN"/>
    <property type="match status" value="1"/>
</dbReference>
<dbReference type="PROSITE" id="PS51916">
    <property type="entry name" value="DEUBAD"/>
    <property type="match status" value="1"/>
</dbReference>
<dbReference type="InterPro" id="IPR044867">
    <property type="entry name" value="DEUBAD_dom"/>
</dbReference>
<dbReference type="InterPro" id="IPR006773">
    <property type="entry name" value="Rpn13/ADRM1"/>
</dbReference>
<evidence type="ECO:0000313" key="10">
    <source>
        <dbReference type="Proteomes" id="UP000785679"/>
    </source>
</evidence>
<dbReference type="Gene3D" id="2.30.29.70">
    <property type="entry name" value="Proteasomal ubiquitin receptor Rpn13/ADRM1"/>
    <property type="match status" value="1"/>
</dbReference>
<dbReference type="EMBL" id="RRYP01012637">
    <property type="protein sequence ID" value="TNV76983.1"/>
    <property type="molecule type" value="Genomic_DNA"/>
</dbReference>
<evidence type="ECO:0000313" key="9">
    <source>
        <dbReference type="EMBL" id="TNV76983.1"/>
    </source>
</evidence>
<dbReference type="GO" id="GO:0005737">
    <property type="term" value="C:cytoplasm"/>
    <property type="evidence" value="ECO:0007669"/>
    <property type="project" value="UniProtKB-SubCell"/>
</dbReference>
<dbReference type="GO" id="GO:0070628">
    <property type="term" value="F:proteasome binding"/>
    <property type="evidence" value="ECO:0007669"/>
    <property type="project" value="TreeGrafter"/>
</dbReference>
<proteinExistence type="predicted"/>